<dbReference type="Proteomes" id="UP000828390">
    <property type="component" value="Unassembled WGS sequence"/>
</dbReference>
<dbReference type="EMBL" id="JAIWYP010000002">
    <property type="protein sequence ID" value="KAH3872818.1"/>
    <property type="molecule type" value="Genomic_DNA"/>
</dbReference>
<protein>
    <submittedName>
        <fullName evidence="2">Uncharacterized protein</fullName>
    </submittedName>
</protein>
<keyword evidence="1" id="KW-1133">Transmembrane helix</keyword>
<feature type="transmembrane region" description="Helical" evidence="1">
    <location>
        <begin position="38"/>
        <end position="61"/>
    </location>
</feature>
<evidence type="ECO:0000313" key="2">
    <source>
        <dbReference type="EMBL" id="KAH3872818.1"/>
    </source>
</evidence>
<evidence type="ECO:0000313" key="3">
    <source>
        <dbReference type="Proteomes" id="UP000828390"/>
    </source>
</evidence>
<reference evidence="2" key="2">
    <citation type="submission" date="2020-11" db="EMBL/GenBank/DDBJ databases">
        <authorList>
            <person name="McCartney M.A."/>
            <person name="Auch B."/>
            <person name="Kono T."/>
            <person name="Mallez S."/>
            <person name="Becker A."/>
            <person name="Gohl D.M."/>
            <person name="Silverstein K.A.T."/>
            <person name="Koren S."/>
            <person name="Bechman K.B."/>
            <person name="Herman A."/>
            <person name="Abrahante J.E."/>
            <person name="Garbe J."/>
        </authorList>
    </citation>
    <scope>NUCLEOTIDE SEQUENCE</scope>
    <source>
        <strain evidence="2">Duluth1</strain>
        <tissue evidence="2">Whole animal</tissue>
    </source>
</reference>
<dbReference type="SUPFAM" id="SSF81321">
    <property type="entry name" value="Family A G protein-coupled receptor-like"/>
    <property type="match status" value="1"/>
</dbReference>
<reference evidence="2" key="1">
    <citation type="journal article" date="2019" name="bioRxiv">
        <title>The Genome of the Zebra Mussel, Dreissena polymorpha: A Resource for Invasive Species Research.</title>
        <authorList>
            <person name="McCartney M.A."/>
            <person name="Auch B."/>
            <person name="Kono T."/>
            <person name="Mallez S."/>
            <person name="Zhang Y."/>
            <person name="Obille A."/>
            <person name="Becker A."/>
            <person name="Abrahante J.E."/>
            <person name="Garbe J."/>
            <person name="Badalamenti J.P."/>
            <person name="Herman A."/>
            <person name="Mangelson H."/>
            <person name="Liachko I."/>
            <person name="Sullivan S."/>
            <person name="Sone E.D."/>
            <person name="Koren S."/>
            <person name="Silverstein K.A.T."/>
            <person name="Beckman K.B."/>
            <person name="Gohl D.M."/>
        </authorList>
    </citation>
    <scope>NUCLEOTIDE SEQUENCE</scope>
    <source>
        <strain evidence="2">Duluth1</strain>
        <tissue evidence="2">Whole animal</tissue>
    </source>
</reference>
<sequence>MFSYHSFNLQIHKPVGPENATVYWCTVSWETPLYGQLYGVYMFLSILVVPMCLMVFAYSGICRKMWVLHRKRPNIAQHR</sequence>
<keyword evidence="1" id="KW-0812">Transmembrane</keyword>
<proteinExistence type="predicted"/>
<organism evidence="2 3">
    <name type="scientific">Dreissena polymorpha</name>
    <name type="common">Zebra mussel</name>
    <name type="synonym">Mytilus polymorpha</name>
    <dbReference type="NCBI Taxonomy" id="45954"/>
    <lineage>
        <taxon>Eukaryota</taxon>
        <taxon>Metazoa</taxon>
        <taxon>Spiralia</taxon>
        <taxon>Lophotrochozoa</taxon>
        <taxon>Mollusca</taxon>
        <taxon>Bivalvia</taxon>
        <taxon>Autobranchia</taxon>
        <taxon>Heteroconchia</taxon>
        <taxon>Euheterodonta</taxon>
        <taxon>Imparidentia</taxon>
        <taxon>Neoheterodontei</taxon>
        <taxon>Myida</taxon>
        <taxon>Dreissenoidea</taxon>
        <taxon>Dreissenidae</taxon>
        <taxon>Dreissena</taxon>
    </lineage>
</organism>
<keyword evidence="1" id="KW-0472">Membrane</keyword>
<comment type="caution">
    <text evidence="2">The sequence shown here is derived from an EMBL/GenBank/DDBJ whole genome shotgun (WGS) entry which is preliminary data.</text>
</comment>
<dbReference type="Gene3D" id="1.20.1070.10">
    <property type="entry name" value="Rhodopsin 7-helix transmembrane proteins"/>
    <property type="match status" value="1"/>
</dbReference>
<evidence type="ECO:0000256" key="1">
    <source>
        <dbReference type="SAM" id="Phobius"/>
    </source>
</evidence>
<gene>
    <name evidence="2" type="ORF">DPMN_036041</name>
</gene>
<keyword evidence="3" id="KW-1185">Reference proteome</keyword>
<accession>A0A9D4RMN5</accession>
<dbReference type="AlphaFoldDB" id="A0A9D4RMN5"/>
<name>A0A9D4RMN5_DREPO</name>